<evidence type="ECO:0000256" key="7">
    <source>
        <dbReference type="ARBA" id="ARBA00022946"/>
    </source>
</evidence>
<evidence type="ECO:0000256" key="2">
    <source>
        <dbReference type="ARBA" id="ARBA00008183"/>
    </source>
</evidence>
<dbReference type="STRING" id="94128.A0A2A3EFZ6"/>
<dbReference type="InterPro" id="IPR002908">
    <property type="entry name" value="Frataxin/CyaY"/>
</dbReference>
<keyword evidence="12" id="KW-0350">Heme biosynthesis</keyword>
<dbReference type="GO" id="GO:0006879">
    <property type="term" value="P:intracellular iron ion homeostasis"/>
    <property type="evidence" value="ECO:0007669"/>
    <property type="project" value="UniProtKB-KW"/>
</dbReference>
<dbReference type="SMART" id="SM01219">
    <property type="entry name" value="Frataxin_Cyay"/>
    <property type="match status" value="1"/>
</dbReference>
<keyword evidence="15" id="KW-1185">Reference proteome</keyword>
<dbReference type="InterPro" id="IPR017789">
    <property type="entry name" value="Frataxin"/>
</dbReference>
<keyword evidence="4" id="KW-0409">Iron storage</keyword>
<dbReference type="GO" id="GO:0006826">
    <property type="term" value="P:iron ion transport"/>
    <property type="evidence" value="ECO:0007669"/>
    <property type="project" value="UniProtKB-KW"/>
</dbReference>
<evidence type="ECO:0000256" key="12">
    <source>
        <dbReference type="ARBA" id="ARBA00023133"/>
    </source>
</evidence>
<comment type="catalytic activity">
    <reaction evidence="13">
        <text>4 Fe(2+) + O2 + 4 H(+) = 4 Fe(3+) + 2 H2O</text>
        <dbReference type="Rhea" id="RHEA:11148"/>
        <dbReference type="ChEBI" id="CHEBI:15377"/>
        <dbReference type="ChEBI" id="CHEBI:15378"/>
        <dbReference type="ChEBI" id="CHEBI:15379"/>
        <dbReference type="ChEBI" id="CHEBI:29033"/>
        <dbReference type="ChEBI" id="CHEBI:29034"/>
        <dbReference type="EC" id="1.16.3.1"/>
    </reaction>
</comment>
<dbReference type="OrthoDB" id="1897642at2759"/>
<keyword evidence="5" id="KW-0813">Transport</keyword>
<dbReference type="GO" id="GO:0016226">
    <property type="term" value="P:iron-sulfur cluster assembly"/>
    <property type="evidence" value="ECO:0007669"/>
    <property type="project" value="InterPro"/>
</dbReference>
<evidence type="ECO:0000313" key="15">
    <source>
        <dbReference type="Proteomes" id="UP000242457"/>
    </source>
</evidence>
<evidence type="ECO:0000256" key="11">
    <source>
        <dbReference type="ARBA" id="ARBA00023128"/>
    </source>
</evidence>
<gene>
    <name evidence="14" type="ORF">APICC_04769</name>
</gene>
<keyword evidence="7" id="KW-0809">Transit peptide</keyword>
<sequence>MLLTRGTIKHSVFRILSYDLVKSIINKCLIQEINIKCQANIGYHMLHFKKNLNISKDLKILSYESIAHNHCNKNLFIITNNNLSTQELTSVQFEKVSDETLTSLTEYFDELVEQAIHLSDADVSYGDGVLTVKFGDSHGTYVINRQSPNRQIWLSSPKSGPKRYDFIDGKWIYKYDRKTLHELLDDEIPAIIGDQTNFNKCSFSGK</sequence>
<dbReference type="GO" id="GO:0008199">
    <property type="term" value="F:ferric iron binding"/>
    <property type="evidence" value="ECO:0007669"/>
    <property type="project" value="InterPro"/>
</dbReference>
<dbReference type="GO" id="GO:0005739">
    <property type="term" value="C:mitochondrion"/>
    <property type="evidence" value="ECO:0007669"/>
    <property type="project" value="UniProtKB-SubCell"/>
</dbReference>
<evidence type="ECO:0000256" key="8">
    <source>
        <dbReference type="ARBA" id="ARBA00023002"/>
    </source>
</evidence>
<dbReference type="InterPro" id="IPR020895">
    <property type="entry name" value="Frataxin_CS"/>
</dbReference>
<dbReference type="NCBIfam" id="TIGR03421">
    <property type="entry name" value="FeS_CyaY"/>
    <property type="match status" value="1"/>
</dbReference>
<evidence type="ECO:0000256" key="5">
    <source>
        <dbReference type="ARBA" id="ARBA00022448"/>
    </source>
</evidence>
<dbReference type="PROSITE" id="PS01344">
    <property type="entry name" value="FRATAXIN_1"/>
    <property type="match status" value="1"/>
</dbReference>
<protein>
    <recommendedName>
        <fullName evidence="3">ferroxidase</fullName>
        <ecNumber evidence="3">1.16.3.1</ecNumber>
    </recommendedName>
</protein>
<dbReference type="EMBL" id="KZ288262">
    <property type="protein sequence ID" value="PBC30404.1"/>
    <property type="molecule type" value="Genomic_DNA"/>
</dbReference>
<dbReference type="CDD" id="cd00503">
    <property type="entry name" value="Frataxin"/>
    <property type="match status" value="1"/>
</dbReference>
<dbReference type="GO" id="GO:0008198">
    <property type="term" value="F:ferrous iron binding"/>
    <property type="evidence" value="ECO:0007669"/>
    <property type="project" value="TreeGrafter"/>
</dbReference>
<evidence type="ECO:0000256" key="4">
    <source>
        <dbReference type="ARBA" id="ARBA00022434"/>
    </source>
</evidence>
<comment type="subcellular location">
    <subcellularLocation>
        <location evidence="1">Mitochondrion</location>
    </subcellularLocation>
</comment>
<evidence type="ECO:0000256" key="6">
    <source>
        <dbReference type="ARBA" id="ARBA00022496"/>
    </source>
</evidence>
<dbReference type="PRINTS" id="PR00904">
    <property type="entry name" value="FRATAXIN"/>
</dbReference>
<organism evidence="14 15">
    <name type="scientific">Apis cerana cerana</name>
    <name type="common">Oriental honeybee</name>
    <dbReference type="NCBI Taxonomy" id="94128"/>
    <lineage>
        <taxon>Eukaryota</taxon>
        <taxon>Metazoa</taxon>
        <taxon>Ecdysozoa</taxon>
        <taxon>Arthropoda</taxon>
        <taxon>Hexapoda</taxon>
        <taxon>Insecta</taxon>
        <taxon>Pterygota</taxon>
        <taxon>Neoptera</taxon>
        <taxon>Endopterygota</taxon>
        <taxon>Hymenoptera</taxon>
        <taxon>Apocrita</taxon>
        <taxon>Aculeata</taxon>
        <taxon>Apoidea</taxon>
        <taxon>Anthophila</taxon>
        <taxon>Apidae</taxon>
        <taxon>Apis</taxon>
    </lineage>
</organism>
<dbReference type="GO" id="GO:0051537">
    <property type="term" value="F:2 iron, 2 sulfur cluster binding"/>
    <property type="evidence" value="ECO:0007669"/>
    <property type="project" value="TreeGrafter"/>
</dbReference>
<name>A0A2A3EFZ6_APICC</name>
<keyword evidence="6" id="KW-0410">Iron transport</keyword>
<reference evidence="14 15" key="1">
    <citation type="submission" date="2014-07" db="EMBL/GenBank/DDBJ databases">
        <title>Genomic and transcriptomic analysis on Apis cerana provide comprehensive insights into honey bee biology.</title>
        <authorList>
            <person name="Diao Q."/>
            <person name="Sun L."/>
            <person name="Zheng H."/>
            <person name="Zheng H."/>
            <person name="Xu S."/>
            <person name="Wang S."/>
            <person name="Zeng Z."/>
            <person name="Hu F."/>
            <person name="Su S."/>
            <person name="Wu J."/>
        </authorList>
    </citation>
    <scope>NUCLEOTIDE SEQUENCE [LARGE SCALE GENOMIC DNA]</scope>
    <source>
        <tissue evidence="14">Pupae without intestine</tissue>
    </source>
</reference>
<dbReference type="NCBIfam" id="TIGR03422">
    <property type="entry name" value="mito_frataxin"/>
    <property type="match status" value="1"/>
</dbReference>
<dbReference type="PANTHER" id="PTHR16821:SF2">
    <property type="entry name" value="FRATAXIN, MITOCHONDRIAL"/>
    <property type="match status" value="1"/>
</dbReference>
<dbReference type="GO" id="GO:0034986">
    <property type="term" value="F:iron chaperone activity"/>
    <property type="evidence" value="ECO:0007669"/>
    <property type="project" value="TreeGrafter"/>
</dbReference>
<keyword evidence="8" id="KW-0560">Oxidoreductase</keyword>
<comment type="similarity">
    <text evidence="2">Belongs to the frataxin family.</text>
</comment>
<keyword evidence="11" id="KW-0496">Mitochondrion</keyword>
<evidence type="ECO:0000313" key="14">
    <source>
        <dbReference type="EMBL" id="PBC30404.1"/>
    </source>
</evidence>
<accession>A0A2A3EFZ6</accession>
<dbReference type="InterPro" id="IPR036524">
    <property type="entry name" value="Frataxin/CyaY_sf"/>
</dbReference>
<evidence type="ECO:0000256" key="9">
    <source>
        <dbReference type="ARBA" id="ARBA00023004"/>
    </source>
</evidence>
<dbReference type="FunFam" id="3.30.920.10:FF:000002">
    <property type="entry name" value="Frataxin, mitochondrial"/>
    <property type="match status" value="1"/>
</dbReference>
<dbReference type="GO" id="GO:0006783">
    <property type="term" value="P:heme biosynthetic process"/>
    <property type="evidence" value="ECO:0007669"/>
    <property type="project" value="UniProtKB-KW"/>
</dbReference>
<keyword evidence="10" id="KW-0406">Ion transport</keyword>
<dbReference type="GO" id="GO:0004322">
    <property type="term" value="F:ferroxidase activity"/>
    <property type="evidence" value="ECO:0007669"/>
    <property type="project" value="UniProtKB-EC"/>
</dbReference>
<evidence type="ECO:0000256" key="1">
    <source>
        <dbReference type="ARBA" id="ARBA00004173"/>
    </source>
</evidence>
<dbReference type="SUPFAM" id="SSF55387">
    <property type="entry name" value="Frataxin/Nqo15-like"/>
    <property type="match status" value="1"/>
</dbReference>
<dbReference type="PANTHER" id="PTHR16821">
    <property type="entry name" value="FRATAXIN"/>
    <property type="match status" value="1"/>
</dbReference>
<dbReference type="PROSITE" id="PS50810">
    <property type="entry name" value="FRATAXIN_2"/>
    <property type="match status" value="1"/>
</dbReference>
<evidence type="ECO:0000256" key="3">
    <source>
        <dbReference type="ARBA" id="ARBA00013107"/>
    </source>
</evidence>
<evidence type="ECO:0000256" key="13">
    <source>
        <dbReference type="ARBA" id="ARBA00047990"/>
    </source>
</evidence>
<dbReference type="AlphaFoldDB" id="A0A2A3EFZ6"/>
<dbReference type="EC" id="1.16.3.1" evidence="3"/>
<proteinExistence type="inferred from homology"/>
<keyword evidence="9" id="KW-0408">Iron</keyword>
<dbReference type="Gene3D" id="3.30.920.10">
    <property type="entry name" value="Frataxin/CyaY"/>
    <property type="match status" value="1"/>
</dbReference>
<evidence type="ECO:0000256" key="10">
    <source>
        <dbReference type="ARBA" id="ARBA00023065"/>
    </source>
</evidence>
<dbReference type="Proteomes" id="UP000242457">
    <property type="component" value="Unassembled WGS sequence"/>
</dbReference>
<dbReference type="Pfam" id="PF01491">
    <property type="entry name" value="Frataxin_Cyay"/>
    <property type="match status" value="1"/>
</dbReference>